<reference evidence="5" key="1">
    <citation type="submission" date="2020-10" db="EMBL/GenBank/DDBJ databases">
        <title>High-Quality Genome Resource of Clonostachys rosea strain S41 by Oxford Nanopore Long-Read Sequencing.</title>
        <authorList>
            <person name="Wang H."/>
        </authorList>
    </citation>
    <scope>NUCLEOTIDE SEQUENCE</scope>
    <source>
        <strain evidence="5">S41</strain>
    </source>
</reference>
<dbReference type="GO" id="GO:0004312">
    <property type="term" value="F:fatty acid synthase activity"/>
    <property type="evidence" value="ECO:0007669"/>
    <property type="project" value="TreeGrafter"/>
</dbReference>
<dbReference type="Proteomes" id="UP000616885">
    <property type="component" value="Unassembled WGS sequence"/>
</dbReference>
<name>A0A8H7NPY2_BIOOC</name>
<dbReference type="SMART" id="SM00825">
    <property type="entry name" value="PKS_KS"/>
    <property type="match status" value="1"/>
</dbReference>
<dbReference type="PANTHER" id="PTHR43775:SF29">
    <property type="entry name" value="ASPERFURANONE POLYKETIDE SYNTHASE AFOG-RELATED"/>
    <property type="match status" value="1"/>
</dbReference>
<sequence length="137" mass="14836">MGSPNTQNESNGFDSGGLTPLAVVGMSFRFPQDATDAPSFWKMLMEQRCASTEVPPERFNMDAHYHPDSSRRETTSVRKGHFLSGDIGAWDAPFFNITASEADAMDPGQRLTLETAFHALESAGIPIPTIAGTKTSV</sequence>
<dbReference type="PROSITE" id="PS52004">
    <property type="entry name" value="KS3_2"/>
    <property type="match status" value="1"/>
</dbReference>
<dbReference type="InterPro" id="IPR050091">
    <property type="entry name" value="PKS_NRPS_Biosynth_Enz"/>
</dbReference>
<keyword evidence="2" id="KW-0597">Phosphoprotein</keyword>
<dbReference type="InterPro" id="IPR014030">
    <property type="entry name" value="Ketoacyl_synth_N"/>
</dbReference>
<dbReference type="InterPro" id="IPR020841">
    <property type="entry name" value="PKS_Beta-ketoAc_synthase_dom"/>
</dbReference>
<evidence type="ECO:0000313" key="6">
    <source>
        <dbReference type="Proteomes" id="UP000616885"/>
    </source>
</evidence>
<dbReference type="InterPro" id="IPR016039">
    <property type="entry name" value="Thiolase-like"/>
</dbReference>
<accession>A0A8H7NPY2</accession>
<dbReference type="Gene3D" id="3.40.47.10">
    <property type="match status" value="1"/>
</dbReference>
<dbReference type="AlphaFoldDB" id="A0A8H7NPY2"/>
<protein>
    <recommendedName>
        <fullName evidence="4">Ketosynthase family 3 (KS3) domain-containing protein</fullName>
    </recommendedName>
</protein>
<dbReference type="GO" id="GO:0006633">
    <property type="term" value="P:fatty acid biosynthetic process"/>
    <property type="evidence" value="ECO:0007669"/>
    <property type="project" value="TreeGrafter"/>
</dbReference>
<feature type="compositionally biased region" description="Basic and acidic residues" evidence="3">
    <location>
        <begin position="58"/>
        <end position="76"/>
    </location>
</feature>
<keyword evidence="1" id="KW-0596">Phosphopantetheine</keyword>
<feature type="domain" description="Ketosynthase family 3 (KS3)" evidence="4">
    <location>
        <begin position="18"/>
        <end position="137"/>
    </location>
</feature>
<gene>
    <name evidence="5" type="ORF">IM811_001876</name>
</gene>
<evidence type="ECO:0000259" key="4">
    <source>
        <dbReference type="PROSITE" id="PS52004"/>
    </source>
</evidence>
<dbReference type="GO" id="GO:0044550">
    <property type="term" value="P:secondary metabolite biosynthetic process"/>
    <property type="evidence" value="ECO:0007669"/>
    <property type="project" value="TreeGrafter"/>
</dbReference>
<feature type="region of interest" description="Disordered" evidence="3">
    <location>
        <begin position="58"/>
        <end position="77"/>
    </location>
</feature>
<dbReference type="PANTHER" id="PTHR43775">
    <property type="entry name" value="FATTY ACID SYNTHASE"/>
    <property type="match status" value="1"/>
</dbReference>
<organism evidence="5 6">
    <name type="scientific">Bionectria ochroleuca</name>
    <name type="common">Gliocladium roseum</name>
    <dbReference type="NCBI Taxonomy" id="29856"/>
    <lineage>
        <taxon>Eukaryota</taxon>
        <taxon>Fungi</taxon>
        <taxon>Dikarya</taxon>
        <taxon>Ascomycota</taxon>
        <taxon>Pezizomycotina</taxon>
        <taxon>Sordariomycetes</taxon>
        <taxon>Hypocreomycetidae</taxon>
        <taxon>Hypocreales</taxon>
        <taxon>Bionectriaceae</taxon>
        <taxon>Clonostachys</taxon>
    </lineage>
</organism>
<proteinExistence type="predicted"/>
<dbReference type="EMBL" id="JADCTT010000001">
    <property type="protein sequence ID" value="KAF9760182.1"/>
    <property type="molecule type" value="Genomic_DNA"/>
</dbReference>
<dbReference type="SUPFAM" id="SSF53901">
    <property type="entry name" value="Thiolase-like"/>
    <property type="match status" value="1"/>
</dbReference>
<evidence type="ECO:0000256" key="2">
    <source>
        <dbReference type="ARBA" id="ARBA00022553"/>
    </source>
</evidence>
<dbReference type="Pfam" id="PF00109">
    <property type="entry name" value="ketoacyl-synt"/>
    <property type="match status" value="1"/>
</dbReference>
<evidence type="ECO:0000256" key="1">
    <source>
        <dbReference type="ARBA" id="ARBA00022450"/>
    </source>
</evidence>
<evidence type="ECO:0000313" key="5">
    <source>
        <dbReference type="EMBL" id="KAF9760182.1"/>
    </source>
</evidence>
<comment type="caution">
    <text evidence="5">The sequence shown here is derived from an EMBL/GenBank/DDBJ whole genome shotgun (WGS) entry which is preliminary data.</text>
</comment>
<evidence type="ECO:0000256" key="3">
    <source>
        <dbReference type="SAM" id="MobiDB-lite"/>
    </source>
</evidence>